<dbReference type="Gene3D" id="2.40.50.180">
    <property type="entry name" value="CheA-289, Domain 4"/>
    <property type="match status" value="1"/>
</dbReference>
<dbReference type="Pfam" id="PF01584">
    <property type="entry name" value="CheW"/>
    <property type="match status" value="1"/>
</dbReference>
<sequence length="215" mass="23348">MGHATGCEGLSRQARGCVATPEQGRRAGRLMAGDGAQDIHAVLQRLADMDRRSREQESLVPATMVKEEDWQGLAFVLDGVKVISAMNEIRELLPYPEAVTRVPGTKSWMLGLANIRGELLPIVDLQQFIGGGAVVVDDHSRVLVIRNRGASTGLLVSSVLGMRHLPLSKQIADAHFDGTLGRYVYDVFGLDDGVWPVFSMAALANDKHFMTAAQQ</sequence>
<dbReference type="GO" id="GO:0005829">
    <property type="term" value="C:cytosol"/>
    <property type="evidence" value="ECO:0007669"/>
    <property type="project" value="TreeGrafter"/>
</dbReference>
<dbReference type="GO" id="GO:0006935">
    <property type="term" value="P:chemotaxis"/>
    <property type="evidence" value="ECO:0007669"/>
    <property type="project" value="InterPro"/>
</dbReference>
<dbReference type="Proteomes" id="UP000886339">
    <property type="component" value="Unassembled WGS sequence"/>
</dbReference>
<organism evidence="2">
    <name type="scientific">Thiolapillus brandeum</name>
    <dbReference type="NCBI Taxonomy" id="1076588"/>
    <lineage>
        <taxon>Bacteria</taxon>
        <taxon>Pseudomonadati</taxon>
        <taxon>Pseudomonadota</taxon>
        <taxon>Gammaproteobacteria</taxon>
        <taxon>Chromatiales</taxon>
        <taxon>Sedimenticolaceae</taxon>
        <taxon>Thiolapillus</taxon>
    </lineage>
</organism>
<evidence type="ECO:0000313" key="2">
    <source>
        <dbReference type="EMBL" id="HEC07103.1"/>
    </source>
</evidence>
<dbReference type="InterPro" id="IPR036061">
    <property type="entry name" value="CheW-like_dom_sf"/>
</dbReference>
<dbReference type="PANTHER" id="PTHR22617">
    <property type="entry name" value="CHEMOTAXIS SENSOR HISTIDINE KINASE-RELATED"/>
    <property type="match status" value="1"/>
</dbReference>
<protein>
    <submittedName>
        <fullName evidence="2">Purine-binding chemotaxis protein CheW</fullName>
    </submittedName>
</protein>
<comment type="caution">
    <text evidence="2">The sequence shown here is derived from an EMBL/GenBank/DDBJ whole genome shotgun (WGS) entry which is preliminary data.</text>
</comment>
<dbReference type="PROSITE" id="PS50851">
    <property type="entry name" value="CHEW"/>
    <property type="match status" value="1"/>
</dbReference>
<dbReference type="SMART" id="SM00260">
    <property type="entry name" value="CheW"/>
    <property type="match status" value="1"/>
</dbReference>
<dbReference type="GO" id="GO:0007165">
    <property type="term" value="P:signal transduction"/>
    <property type="evidence" value="ECO:0007669"/>
    <property type="project" value="InterPro"/>
</dbReference>
<dbReference type="InterPro" id="IPR002545">
    <property type="entry name" value="CheW-lke_dom"/>
</dbReference>
<reference evidence="2" key="1">
    <citation type="journal article" date="2020" name="mSystems">
        <title>Genome- and Community-Level Interaction Insights into Carbon Utilization and Element Cycling Functions of Hydrothermarchaeota in Hydrothermal Sediment.</title>
        <authorList>
            <person name="Zhou Z."/>
            <person name="Liu Y."/>
            <person name="Xu W."/>
            <person name="Pan J."/>
            <person name="Luo Z.H."/>
            <person name="Li M."/>
        </authorList>
    </citation>
    <scope>NUCLEOTIDE SEQUENCE [LARGE SCALE GENOMIC DNA]</scope>
    <source>
        <strain evidence="2">HyVt-458</strain>
    </source>
</reference>
<dbReference type="PANTHER" id="PTHR22617:SF43">
    <property type="entry name" value="PROTEIN PILI"/>
    <property type="match status" value="1"/>
</dbReference>
<dbReference type="EMBL" id="DRLF01000332">
    <property type="protein sequence ID" value="HEC07103.1"/>
    <property type="molecule type" value="Genomic_DNA"/>
</dbReference>
<dbReference type="InterPro" id="IPR039315">
    <property type="entry name" value="CheW"/>
</dbReference>
<gene>
    <name evidence="2" type="ORF">ENJ12_09635</name>
</gene>
<dbReference type="SUPFAM" id="SSF50341">
    <property type="entry name" value="CheW-like"/>
    <property type="match status" value="1"/>
</dbReference>
<dbReference type="AlphaFoldDB" id="A0A831RZP1"/>
<feature type="domain" description="CheW-like" evidence="1">
    <location>
        <begin position="69"/>
        <end position="209"/>
    </location>
</feature>
<accession>A0A831RZP1</accession>
<proteinExistence type="predicted"/>
<evidence type="ECO:0000259" key="1">
    <source>
        <dbReference type="PROSITE" id="PS50851"/>
    </source>
</evidence>
<name>A0A831RZP1_9GAMM</name>